<dbReference type="InterPro" id="IPR010982">
    <property type="entry name" value="Lambda_DNA-bd_dom_sf"/>
</dbReference>
<reference evidence="6" key="1">
    <citation type="journal article" date="2019" name="Int. J. Syst. Evol. Microbiol.">
        <title>The Global Catalogue of Microorganisms (GCM) 10K type strain sequencing project: providing services to taxonomists for standard genome sequencing and annotation.</title>
        <authorList>
            <consortium name="The Broad Institute Genomics Platform"/>
            <consortium name="The Broad Institute Genome Sequencing Center for Infectious Disease"/>
            <person name="Wu L."/>
            <person name="Ma J."/>
        </authorList>
    </citation>
    <scope>NUCLEOTIDE SEQUENCE [LARGE SCALE GENOMIC DNA]</scope>
    <source>
        <strain evidence="6">CCUG 54950</strain>
    </source>
</reference>
<keyword evidence="1" id="KW-0805">Transcription regulation</keyword>
<dbReference type="InterPro" id="IPR000843">
    <property type="entry name" value="HTH_LacI"/>
</dbReference>
<dbReference type="InterPro" id="IPR046335">
    <property type="entry name" value="LacI/GalR-like_sensor"/>
</dbReference>
<comment type="caution">
    <text evidence="5">The sequence shown here is derived from an EMBL/GenBank/DDBJ whole genome shotgun (WGS) entry which is preliminary data.</text>
</comment>
<evidence type="ECO:0000256" key="3">
    <source>
        <dbReference type="ARBA" id="ARBA00023163"/>
    </source>
</evidence>
<dbReference type="CDD" id="cd01392">
    <property type="entry name" value="HTH_LacI"/>
    <property type="match status" value="1"/>
</dbReference>
<dbReference type="Pfam" id="PF13377">
    <property type="entry name" value="Peripla_BP_3"/>
    <property type="match status" value="1"/>
</dbReference>
<keyword evidence="3" id="KW-0804">Transcription</keyword>
<name>A0ABW4RNH0_9BACL</name>
<dbReference type="SUPFAM" id="SSF53822">
    <property type="entry name" value="Periplasmic binding protein-like I"/>
    <property type="match status" value="1"/>
</dbReference>
<organism evidence="5 6">
    <name type="scientific">Paenibacillus wenxiniae</name>
    <dbReference type="NCBI Taxonomy" id="1636843"/>
    <lineage>
        <taxon>Bacteria</taxon>
        <taxon>Bacillati</taxon>
        <taxon>Bacillota</taxon>
        <taxon>Bacilli</taxon>
        <taxon>Bacillales</taxon>
        <taxon>Paenibacillaceae</taxon>
        <taxon>Paenibacillus</taxon>
    </lineage>
</organism>
<dbReference type="Proteomes" id="UP001597233">
    <property type="component" value="Unassembled WGS sequence"/>
</dbReference>
<dbReference type="SMART" id="SM00354">
    <property type="entry name" value="HTH_LACI"/>
    <property type="match status" value="1"/>
</dbReference>
<keyword evidence="2 5" id="KW-0238">DNA-binding</keyword>
<sequence>MKTSIFDVAKRSGLSVVTVSRVLNGAQTVREKNRLKVLEAIRELDYRPNAAARSLARGRTGTIGLIVTTLQDSFFDSVAKEITDLLAAEGYYLAISVSRGLDEGGQHYMIQEDRLDGLILLSPLEEERFVHELKARHIPYVLIDNHQPAHNAEAVQIDNYQGGYAAGRHLVEQGHRRIAHLCGEEMFRSTGERRRGFVQALHEEGIEPILIEQGEYSIGFGYTAAQRWMESQQLPEAVFAGDDYIALGFINAVLEAGLSVPGDISVIGYDDQVIAAQLHPLLTTIRQPADEIARAAVQQILRKITDPDQPASGVCIQPELIVRQSTAVR</sequence>
<evidence type="ECO:0000313" key="6">
    <source>
        <dbReference type="Proteomes" id="UP001597233"/>
    </source>
</evidence>
<dbReference type="GO" id="GO:0003677">
    <property type="term" value="F:DNA binding"/>
    <property type="evidence" value="ECO:0007669"/>
    <property type="project" value="UniProtKB-KW"/>
</dbReference>
<dbReference type="Pfam" id="PF00356">
    <property type="entry name" value="LacI"/>
    <property type="match status" value="1"/>
</dbReference>
<evidence type="ECO:0000256" key="1">
    <source>
        <dbReference type="ARBA" id="ARBA00023015"/>
    </source>
</evidence>
<dbReference type="EMBL" id="JBHUEH010000023">
    <property type="protein sequence ID" value="MFD1887028.1"/>
    <property type="molecule type" value="Genomic_DNA"/>
</dbReference>
<evidence type="ECO:0000313" key="5">
    <source>
        <dbReference type="EMBL" id="MFD1887028.1"/>
    </source>
</evidence>
<dbReference type="RefSeq" id="WP_347327254.1">
    <property type="nucleotide sequence ID" value="NZ_JBCGUH010000023.1"/>
</dbReference>
<dbReference type="PANTHER" id="PTHR30146">
    <property type="entry name" value="LACI-RELATED TRANSCRIPTIONAL REPRESSOR"/>
    <property type="match status" value="1"/>
</dbReference>
<dbReference type="SUPFAM" id="SSF47413">
    <property type="entry name" value="lambda repressor-like DNA-binding domains"/>
    <property type="match status" value="1"/>
</dbReference>
<dbReference type="Gene3D" id="1.10.260.40">
    <property type="entry name" value="lambda repressor-like DNA-binding domains"/>
    <property type="match status" value="1"/>
</dbReference>
<feature type="domain" description="HTH lacI-type" evidence="4">
    <location>
        <begin position="3"/>
        <end position="57"/>
    </location>
</feature>
<keyword evidence="6" id="KW-1185">Reference proteome</keyword>
<protein>
    <submittedName>
        <fullName evidence="5">LacI family DNA-binding transcriptional regulator</fullName>
    </submittedName>
</protein>
<dbReference type="PANTHER" id="PTHR30146:SF109">
    <property type="entry name" value="HTH-TYPE TRANSCRIPTIONAL REGULATOR GALS"/>
    <property type="match status" value="1"/>
</dbReference>
<gene>
    <name evidence="5" type="ORF">ACFSC9_16170</name>
</gene>
<dbReference type="PROSITE" id="PS50932">
    <property type="entry name" value="HTH_LACI_2"/>
    <property type="match status" value="1"/>
</dbReference>
<evidence type="ECO:0000259" key="4">
    <source>
        <dbReference type="PROSITE" id="PS50932"/>
    </source>
</evidence>
<proteinExistence type="predicted"/>
<dbReference type="InterPro" id="IPR028082">
    <property type="entry name" value="Peripla_BP_I"/>
</dbReference>
<evidence type="ECO:0000256" key="2">
    <source>
        <dbReference type="ARBA" id="ARBA00023125"/>
    </source>
</evidence>
<dbReference type="Gene3D" id="3.40.50.2300">
    <property type="match status" value="2"/>
</dbReference>
<accession>A0ABW4RNH0</accession>
<dbReference type="CDD" id="cd06267">
    <property type="entry name" value="PBP1_LacI_sugar_binding-like"/>
    <property type="match status" value="1"/>
</dbReference>